<sequence>MTAQGVTAQGVTAQGVTAQGATGLSVTGSGRPAQGVTTMRLSTWVTPGADQATRSASSRSAQERTVPVSTT</sequence>
<comment type="caution">
    <text evidence="2">The sequence shown here is derived from an EMBL/GenBank/DDBJ whole genome shotgun (WGS) entry which is preliminary data.</text>
</comment>
<feature type="compositionally biased region" description="Polar residues" evidence="1">
    <location>
        <begin position="35"/>
        <end position="45"/>
    </location>
</feature>
<dbReference type="AlphaFoldDB" id="A0A8J3THI8"/>
<protein>
    <submittedName>
        <fullName evidence="2">Uncharacterized protein</fullName>
    </submittedName>
</protein>
<evidence type="ECO:0000256" key="1">
    <source>
        <dbReference type="SAM" id="MobiDB-lite"/>
    </source>
</evidence>
<gene>
    <name evidence="2" type="ORF">Pme01_48690</name>
</gene>
<accession>A0A8J3THI8</accession>
<organism evidence="2 3">
    <name type="scientific">Planosporangium mesophilum</name>
    <dbReference type="NCBI Taxonomy" id="689768"/>
    <lineage>
        <taxon>Bacteria</taxon>
        <taxon>Bacillati</taxon>
        <taxon>Actinomycetota</taxon>
        <taxon>Actinomycetes</taxon>
        <taxon>Micromonosporales</taxon>
        <taxon>Micromonosporaceae</taxon>
        <taxon>Planosporangium</taxon>
    </lineage>
</organism>
<proteinExistence type="predicted"/>
<feature type="compositionally biased region" description="Polar residues" evidence="1">
    <location>
        <begin position="1"/>
        <end position="28"/>
    </location>
</feature>
<feature type="region of interest" description="Disordered" evidence="1">
    <location>
        <begin position="1"/>
        <end position="71"/>
    </location>
</feature>
<name>A0A8J3THI8_9ACTN</name>
<keyword evidence="3" id="KW-1185">Reference proteome</keyword>
<evidence type="ECO:0000313" key="3">
    <source>
        <dbReference type="Proteomes" id="UP000599074"/>
    </source>
</evidence>
<dbReference type="EMBL" id="BOON01000049">
    <property type="protein sequence ID" value="GII25272.1"/>
    <property type="molecule type" value="Genomic_DNA"/>
</dbReference>
<evidence type="ECO:0000313" key="2">
    <source>
        <dbReference type="EMBL" id="GII25272.1"/>
    </source>
</evidence>
<reference evidence="2" key="1">
    <citation type="submission" date="2021-01" db="EMBL/GenBank/DDBJ databases">
        <title>Whole genome shotgun sequence of Planosporangium mesophilum NBRC 109066.</title>
        <authorList>
            <person name="Komaki H."/>
            <person name="Tamura T."/>
        </authorList>
    </citation>
    <scope>NUCLEOTIDE SEQUENCE</scope>
    <source>
        <strain evidence="2">NBRC 109066</strain>
    </source>
</reference>
<dbReference type="Proteomes" id="UP000599074">
    <property type="component" value="Unassembled WGS sequence"/>
</dbReference>